<dbReference type="InterPro" id="IPR033479">
    <property type="entry name" value="dCache_1"/>
</dbReference>
<sequence length="583" mass="65959">MDNRSIRVKLLFYFVIIILLSILSLGFLGSYLYKNSIEEEMGSHTIQMMNQVKDYIESNLKEMDHIIAYLSIENELIDFLKADGREVARIADLGDQVRNRLAIYERERPEIAGILAVGQNSAFASNTIERIERNPLTDEEWYQIAVKYPDKLHLFSHPIGRNIRVNQNLSVDQVLSVAKAVRDQISGEVIGVLLIDMKLDFIRSIVESVSLGKSGFIFIVEETGGVVYSPANHIVYRISSDWLKEKTGSLIKPIFGLDYRIIYNTFENNGWRIVGVVPLNESLKVVSDLQLSMVIIALITLFLAFIASTFFTNSIVRPVAKLRSLMRKVEEGELHLRFRSKRNDEIGQLGNSFNKMVEEIENLINLVYMEQKAKREAELKALQAQIKPHFLYNTLDTIHWMAQDRDAQDIVEIIVALTNLLRIGLSKGNEIIPITHELQHVESYLVIQMARYEDKLAYEIFVSDDVKGCRVLKIILQPLVENAIYHGIKTKQGPGKIMIRCFREGDNLLLTVEDDGAGIPEDKLALLRESIQSVKAVDGNQGYGLLNVNERIKLSYGSAYGISVHSELGKGTVTIAQLPFSGT</sequence>
<keyword evidence="4" id="KW-1003">Cell membrane</keyword>
<dbReference type="GO" id="GO:0005886">
    <property type="term" value="C:plasma membrane"/>
    <property type="evidence" value="ECO:0007669"/>
    <property type="project" value="UniProtKB-SubCell"/>
</dbReference>
<evidence type="ECO:0000256" key="9">
    <source>
        <dbReference type="ARBA" id="ARBA00022777"/>
    </source>
</evidence>
<evidence type="ECO:0000256" key="6">
    <source>
        <dbReference type="ARBA" id="ARBA00022679"/>
    </source>
</evidence>
<dbReference type="SUPFAM" id="SSF158472">
    <property type="entry name" value="HAMP domain-like"/>
    <property type="match status" value="1"/>
</dbReference>
<dbReference type="Pfam" id="PF02518">
    <property type="entry name" value="HATPase_c"/>
    <property type="match status" value="1"/>
</dbReference>
<dbReference type="SMART" id="SM00387">
    <property type="entry name" value="HATPase_c"/>
    <property type="match status" value="1"/>
</dbReference>
<dbReference type="PANTHER" id="PTHR34220:SF7">
    <property type="entry name" value="SENSOR HISTIDINE KINASE YPDA"/>
    <property type="match status" value="1"/>
</dbReference>
<proteinExistence type="predicted"/>
<dbReference type="Pfam" id="PF02743">
    <property type="entry name" value="dCache_1"/>
    <property type="match status" value="1"/>
</dbReference>
<dbReference type="PANTHER" id="PTHR34220">
    <property type="entry name" value="SENSOR HISTIDINE KINASE YPDA"/>
    <property type="match status" value="1"/>
</dbReference>
<dbReference type="PRINTS" id="PR00344">
    <property type="entry name" value="BCTRLSENSOR"/>
</dbReference>
<keyword evidence="11 14" id="KW-1133">Transmembrane helix</keyword>
<evidence type="ECO:0000256" key="12">
    <source>
        <dbReference type="ARBA" id="ARBA00023012"/>
    </source>
</evidence>
<dbReference type="Proteomes" id="UP000640274">
    <property type="component" value="Unassembled WGS sequence"/>
</dbReference>
<keyword evidence="12" id="KW-0902">Two-component regulatory system</keyword>
<dbReference type="InterPro" id="IPR005467">
    <property type="entry name" value="His_kinase_dom"/>
</dbReference>
<evidence type="ECO:0000313" key="18">
    <source>
        <dbReference type="Proteomes" id="UP000640274"/>
    </source>
</evidence>
<dbReference type="EMBL" id="JAELUP010000077">
    <property type="protein sequence ID" value="MBJ6362507.1"/>
    <property type="molecule type" value="Genomic_DNA"/>
</dbReference>
<gene>
    <name evidence="17" type="ORF">JFN88_14765</name>
</gene>
<evidence type="ECO:0000256" key="4">
    <source>
        <dbReference type="ARBA" id="ARBA00022475"/>
    </source>
</evidence>
<comment type="subcellular location">
    <subcellularLocation>
        <location evidence="2">Cell membrane</location>
        <topology evidence="2">Multi-pass membrane protein</topology>
    </subcellularLocation>
</comment>
<evidence type="ECO:0000256" key="11">
    <source>
        <dbReference type="ARBA" id="ARBA00022989"/>
    </source>
</evidence>
<evidence type="ECO:0000256" key="13">
    <source>
        <dbReference type="ARBA" id="ARBA00023136"/>
    </source>
</evidence>
<reference evidence="17" key="1">
    <citation type="submission" date="2020-12" db="EMBL/GenBank/DDBJ databases">
        <authorList>
            <person name="Huq M.A."/>
        </authorList>
    </citation>
    <scope>NUCLEOTIDE SEQUENCE</scope>
    <source>
        <strain evidence="17">MAHUQ-46</strain>
    </source>
</reference>
<dbReference type="Pfam" id="PF00672">
    <property type="entry name" value="HAMP"/>
    <property type="match status" value="1"/>
</dbReference>
<dbReference type="PROSITE" id="PS50109">
    <property type="entry name" value="HIS_KIN"/>
    <property type="match status" value="1"/>
</dbReference>
<comment type="catalytic activity">
    <reaction evidence="1">
        <text>ATP + protein L-histidine = ADP + protein N-phospho-L-histidine.</text>
        <dbReference type="EC" id="2.7.13.3"/>
    </reaction>
</comment>
<dbReference type="CDD" id="cd06225">
    <property type="entry name" value="HAMP"/>
    <property type="match status" value="1"/>
</dbReference>
<dbReference type="EC" id="2.7.13.3" evidence="3"/>
<organism evidence="17 18">
    <name type="scientific">Paenibacillus roseus</name>
    <dbReference type="NCBI Taxonomy" id="2798579"/>
    <lineage>
        <taxon>Bacteria</taxon>
        <taxon>Bacillati</taxon>
        <taxon>Bacillota</taxon>
        <taxon>Bacilli</taxon>
        <taxon>Bacillales</taxon>
        <taxon>Paenibacillaceae</taxon>
        <taxon>Paenibacillus</taxon>
    </lineage>
</organism>
<evidence type="ECO:0000256" key="14">
    <source>
        <dbReference type="SAM" id="Phobius"/>
    </source>
</evidence>
<keyword evidence="9 17" id="KW-0418">Kinase</keyword>
<dbReference type="Pfam" id="PF06580">
    <property type="entry name" value="His_kinase"/>
    <property type="match status" value="1"/>
</dbReference>
<dbReference type="InterPro" id="IPR003594">
    <property type="entry name" value="HATPase_dom"/>
</dbReference>
<feature type="transmembrane region" description="Helical" evidence="14">
    <location>
        <begin position="291"/>
        <end position="316"/>
    </location>
</feature>
<evidence type="ECO:0000256" key="1">
    <source>
        <dbReference type="ARBA" id="ARBA00000085"/>
    </source>
</evidence>
<accession>A0A934J0C1</accession>
<keyword evidence="5" id="KW-0597">Phosphoprotein</keyword>
<dbReference type="SUPFAM" id="SSF55874">
    <property type="entry name" value="ATPase domain of HSP90 chaperone/DNA topoisomerase II/histidine kinase"/>
    <property type="match status" value="1"/>
</dbReference>
<keyword evidence="7 14" id="KW-0812">Transmembrane</keyword>
<evidence type="ECO:0000256" key="2">
    <source>
        <dbReference type="ARBA" id="ARBA00004651"/>
    </source>
</evidence>
<evidence type="ECO:0000256" key="8">
    <source>
        <dbReference type="ARBA" id="ARBA00022741"/>
    </source>
</evidence>
<dbReference type="InterPro" id="IPR050640">
    <property type="entry name" value="Bact_2-comp_sensor_kinase"/>
</dbReference>
<evidence type="ECO:0000256" key="10">
    <source>
        <dbReference type="ARBA" id="ARBA00022840"/>
    </source>
</evidence>
<dbReference type="RefSeq" id="WP_199020052.1">
    <property type="nucleotide sequence ID" value="NZ_JAELUP010000077.1"/>
</dbReference>
<keyword evidence="6" id="KW-0808">Transferase</keyword>
<dbReference type="InterPro" id="IPR036890">
    <property type="entry name" value="HATPase_C_sf"/>
</dbReference>
<name>A0A934J0C1_9BACL</name>
<evidence type="ECO:0000259" key="15">
    <source>
        <dbReference type="PROSITE" id="PS50109"/>
    </source>
</evidence>
<dbReference type="AlphaFoldDB" id="A0A934J0C1"/>
<dbReference type="Gene3D" id="3.30.450.20">
    <property type="entry name" value="PAS domain"/>
    <property type="match status" value="2"/>
</dbReference>
<dbReference type="PROSITE" id="PS50885">
    <property type="entry name" value="HAMP"/>
    <property type="match status" value="1"/>
</dbReference>
<protein>
    <recommendedName>
        <fullName evidence="3">histidine kinase</fullName>
        <ecNumber evidence="3">2.7.13.3</ecNumber>
    </recommendedName>
</protein>
<feature type="domain" description="HAMP" evidence="16">
    <location>
        <begin position="313"/>
        <end position="365"/>
    </location>
</feature>
<keyword evidence="8" id="KW-0547">Nucleotide-binding</keyword>
<dbReference type="InterPro" id="IPR003660">
    <property type="entry name" value="HAMP_dom"/>
</dbReference>
<evidence type="ECO:0000313" key="17">
    <source>
        <dbReference type="EMBL" id="MBJ6362507.1"/>
    </source>
</evidence>
<keyword evidence="10" id="KW-0067">ATP-binding</keyword>
<dbReference type="CDD" id="cd18773">
    <property type="entry name" value="PDC1_HK_sensor"/>
    <property type="match status" value="1"/>
</dbReference>
<dbReference type="SMART" id="SM00304">
    <property type="entry name" value="HAMP"/>
    <property type="match status" value="1"/>
</dbReference>
<dbReference type="GO" id="GO:0000155">
    <property type="term" value="F:phosphorelay sensor kinase activity"/>
    <property type="evidence" value="ECO:0007669"/>
    <property type="project" value="InterPro"/>
</dbReference>
<evidence type="ECO:0000259" key="16">
    <source>
        <dbReference type="PROSITE" id="PS50885"/>
    </source>
</evidence>
<feature type="transmembrane region" description="Helical" evidence="14">
    <location>
        <begin position="12"/>
        <end position="33"/>
    </location>
</feature>
<dbReference type="InterPro" id="IPR004358">
    <property type="entry name" value="Sig_transdc_His_kin-like_C"/>
</dbReference>
<keyword evidence="18" id="KW-1185">Reference proteome</keyword>
<dbReference type="Gene3D" id="3.30.565.10">
    <property type="entry name" value="Histidine kinase-like ATPase, C-terminal domain"/>
    <property type="match status" value="1"/>
</dbReference>
<evidence type="ECO:0000256" key="5">
    <source>
        <dbReference type="ARBA" id="ARBA00022553"/>
    </source>
</evidence>
<dbReference type="InterPro" id="IPR010559">
    <property type="entry name" value="Sig_transdc_His_kin_internal"/>
</dbReference>
<evidence type="ECO:0000256" key="7">
    <source>
        <dbReference type="ARBA" id="ARBA00022692"/>
    </source>
</evidence>
<feature type="domain" description="Histidine kinase" evidence="15">
    <location>
        <begin position="472"/>
        <end position="582"/>
    </location>
</feature>
<keyword evidence="13 14" id="KW-0472">Membrane</keyword>
<evidence type="ECO:0000256" key="3">
    <source>
        <dbReference type="ARBA" id="ARBA00012438"/>
    </source>
</evidence>
<dbReference type="GO" id="GO:0005524">
    <property type="term" value="F:ATP binding"/>
    <property type="evidence" value="ECO:0007669"/>
    <property type="project" value="UniProtKB-KW"/>
</dbReference>
<dbReference type="Gene3D" id="6.10.340.10">
    <property type="match status" value="1"/>
</dbReference>
<comment type="caution">
    <text evidence="17">The sequence shown here is derived from an EMBL/GenBank/DDBJ whole genome shotgun (WGS) entry which is preliminary data.</text>
</comment>